<name>A0A8H3YTZ1_VENIN</name>
<dbReference type="PANTHER" id="PTHR42918:SF5">
    <property type="entry name" value="LYSINE--TRNA LIGASE, MITOCHONDRIAL"/>
    <property type="match status" value="1"/>
</dbReference>
<comment type="caution">
    <text evidence="7">The sequence shown here is derived from an EMBL/GenBank/DDBJ whole genome shotgun (WGS) entry which is preliminary data.</text>
</comment>
<proteinExistence type="predicted"/>
<dbReference type="GO" id="GO:0005739">
    <property type="term" value="C:mitochondrion"/>
    <property type="evidence" value="ECO:0007669"/>
    <property type="project" value="TreeGrafter"/>
</dbReference>
<accession>A0A8H3YTZ1</accession>
<dbReference type="InterPro" id="IPR045864">
    <property type="entry name" value="aa-tRNA-synth_II/BPL/LPL"/>
</dbReference>
<dbReference type="Pfam" id="PF00152">
    <property type="entry name" value="tRNA-synt_2"/>
    <property type="match status" value="1"/>
</dbReference>
<dbReference type="InterPro" id="IPR012340">
    <property type="entry name" value="NA-bd_OB-fold"/>
</dbReference>
<dbReference type="GO" id="GO:0070154">
    <property type="term" value="P:mitochondrial lysyl-tRNA aminoacylation"/>
    <property type="evidence" value="ECO:0007669"/>
    <property type="project" value="TreeGrafter"/>
</dbReference>
<keyword evidence="1" id="KW-0436">Ligase</keyword>
<evidence type="ECO:0000256" key="2">
    <source>
        <dbReference type="ARBA" id="ARBA00022741"/>
    </source>
</evidence>
<evidence type="ECO:0000256" key="5">
    <source>
        <dbReference type="SAM" id="MobiDB-lite"/>
    </source>
</evidence>
<evidence type="ECO:0000313" key="8">
    <source>
        <dbReference type="Proteomes" id="UP000433883"/>
    </source>
</evidence>
<dbReference type="PRINTS" id="PR00982">
    <property type="entry name" value="TRNASYNTHLYS"/>
</dbReference>
<dbReference type="Gene3D" id="2.40.50.140">
    <property type="entry name" value="Nucleic acid-binding proteins"/>
    <property type="match status" value="1"/>
</dbReference>
<gene>
    <name evidence="7" type="ORF">BLS_004282</name>
</gene>
<evidence type="ECO:0000259" key="6">
    <source>
        <dbReference type="PROSITE" id="PS50862"/>
    </source>
</evidence>
<sequence>MANIQRPVGEDPEAFPSVLYPRIKEPAPAMTRVTVGFKRPSALASAAKPDNKLIHPRMKLPAFHRKYSYLEPGASCLDPDPVTLYGKIKRVRTHGKLIFLDIIHGDVEAQIMLNAGSLVRSGTCSQAQIANRVNIMLTGDYYAFTGCPHRARQGTLSLNVTELPQLLSPSLHTVPEKVTDAGTMARFPQLDLVLNRKRRDLLRLRHVIESTIDHYLSRQDFTRVTTPILAADTGGAVARPFETQANGFSATPLRLRIAPELALKKLVAADLGPVFEIGPNFRNEGLDATHNPEFSTCEFYLPFADLNTLMTMTEELFSSIQKACDQATHQRLFSLGNFAFRSIPFKRLAFLPTLLDQIRLSVSEFRFPRNLDEESAKELLPLFTQLEIPVPANPTAARLLDSLSSHFLEPMCVEPTFITDYPAIMSPLSKSYLDSETGHIVAARAELFIDGTEYCNMYEEENDPFLQARKFFHQTHGEAADRNAYGYPLDAEEIKKRLTPGQQYFVRVLEMGLPPTGGWGGGIDRLVMLFGGAKKISDVLPFGNLRSVMAMGTSVIKGGDEKAPVGFAGLVNEAIAKMGMKSPAPNANKDEKLTEEMLGRR</sequence>
<dbReference type="EMBL" id="WNWQ01000280">
    <property type="protein sequence ID" value="KAE9971873.1"/>
    <property type="molecule type" value="Genomic_DNA"/>
</dbReference>
<keyword evidence="3" id="KW-0067">ATP-binding</keyword>
<keyword evidence="4" id="KW-0030">Aminoacyl-tRNA synthetase</keyword>
<dbReference type="SUPFAM" id="SSF50249">
    <property type="entry name" value="Nucleic acid-binding proteins"/>
    <property type="match status" value="1"/>
</dbReference>
<dbReference type="PROSITE" id="PS50862">
    <property type="entry name" value="AA_TRNA_LIGASE_II"/>
    <property type="match status" value="1"/>
</dbReference>
<evidence type="ECO:0000256" key="1">
    <source>
        <dbReference type="ARBA" id="ARBA00022598"/>
    </source>
</evidence>
<dbReference type="GO" id="GO:0004824">
    <property type="term" value="F:lysine-tRNA ligase activity"/>
    <property type="evidence" value="ECO:0007669"/>
    <property type="project" value="InterPro"/>
</dbReference>
<dbReference type="InterPro" id="IPR006195">
    <property type="entry name" value="aa-tRNA-synth_II"/>
</dbReference>
<feature type="region of interest" description="Disordered" evidence="5">
    <location>
        <begin position="581"/>
        <end position="601"/>
    </location>
</feature>
<dbReference type="Gene3D" id="3.30.930.10">
    <property type="entry name" value="Bira Bifunctional Protein, Domain 2"/>
    <property type="match status" value="1"/>
</dbReference>
<evidence type="ECO:0000256" key="4">
    <source>
        <dbReference type="ARBA" id="ARBA00023146"/>
    </source>
</evidence>
<dbReference type="SUPFAM" id="SSF55681">
    <property type="entry name" value="Class II aaRS and biotin synthetases"/>
    <property type="match status" value="1"/>
</dbReference>
<dbReference type="AlphaFoldDB" id="A0A8H3YTZ1"/>
<dbReference type="InterPro" id="IPR018149">
    <property type="entry name" value="Lys-tRNA-synth_II_C"/>
</dbReference>
<evidence type="ECO:0000313" key="7">
    <source>
        <dbReference type="EMBL" id="KAE9971873.1"/>
    </source>
</evidence>
<protein>
    <recommendedName>
        <fullName evidence="6">Aminoacyl-transfer RNA synthetases class-II family profile domain-containing protein</fullName>
    </recommendedName>
</protein>
<reference evidence="7 8" key="1">
    <citation type="submission" date="2019-11" db="EMBL/GenBank/DDBJ databases">
        <title>Venturia inaequalis Genome Resource.</title>
        <authorList>
            <person name="Lichtner F.J."/>
        </authorList>
    </citation>
    <scope>NUCLEOTIDE SEQUENCE [LARGE SCALE GENOMIC DNA]</scope>
    <source>
        <strain evidence="7">Bline_iso_100314</strain>
    </source>
</reference>
<evidence type="ECO:0000256" key="3">
    <source>
        <dbReference type="ARBA" id="ARBA00022840"/>
    </source>
</evidence>
<organism evidence="7 8">
    <name type="scientific">Venturia inaequalis</name>
    <name type="common">Apple scab fungus</name>
    <dbReference type="NCBI Taxonomy" id="5025"/>
    <lineage>
        <taxon>Eukaryota</taxon>
        <taxon>Fungi</taxon>
        <taxon>Dikarya</taxon>
        <taxon>Ascomycota</taxon>
        <taxon>Pezizomycotina</taxon>
        <taxon>Dothideomycetes</taxon>
        <taxon>Pleosporomycetidae</taxon>
        <taxon>Venturiales</taxon>
        <taxon>Venturiaceae</taxon>
        <taxon>Venturia</taxon>
    </lineage>
</organism>
<dbReference type="PANTHER" id="PTHR42918">
    <property type="entry name" value="LYSYL-TRNA SYNTHETASE"/>
    <property type="match status" value="1"/>
</dbReference>
<dbReference type="Proteomes" id="UP000433883">
    <property type="component" value="Unassembled WGS sequence"/>
</dbReference>
<dbReference type="InterPro" id="IPR004364">
    <property type="entry name" value="Aa-tRNA-synt_II"/>
</dbReference>
<feature type="compositionally biased region" description="Basic and acidic residues" evidence="5">
    <location>
        <begin position="588"/>
        <end position="601"/>
    </location>
</feature>
<keyword evidence="2" id="KW-0547">Nucleotide-binding</keyword>
<dbReference type="GO" id="GO:0005524">
    <property type="term" value="F:ATP binding"/>
    <property type="evidence" value="ECO:0007669"/>
    <property type="project" value="UniProtKB-KW"/>
</dbReference>
<dbReference type="GO" id="GO:0000049">
    <property type="term" value="F:tRNA binding"/>
    <property type="evidence" value="ECO:0007669"/>
    <property type="project" value="TreeGrafter"/>
</dbReference>
<feature type="domain" description="Aminoacyl-transfer RNA synthetases class-II family profile" evidence="6">
    <location>
        <begin position="202"/>
        <end position="541"/>
    </location>
</feature>